<reference evidence="2" key="1">
    <citation type="journal article" date="2022" name="Mol. Ecol. Resour.">
        <title>The genomes of chicory, endive, great burdock and yacon provide insights into Asteraceae palaeo-polyploidization history and plant inulin production.</title>
        <authorList>
            <person name="Fan W."/>
            <person name="Wang S."/>
            <person name="Wang H."/>
            <person name="Wang A."/>
            <person name="Jiang F."/>
            <person name="Liu H."/>
            <person name="Zhao H."/>
            <person name="Xu D."/>
            <person name="Zhang Y."/>
        </authorList>
    </citation>
    <scope>NUCLEOTIDE SEQUENCE [LARGE SCALE GENOMIC DNA]</scope>
    <source>
        <strain evidence="2">cv. Niubang</strain>
    </source>
</reference>
<proteinExistence type="predicted"/>
<gene>
    <name evidence="1" type="ORF">L6452_09013</name>
</gene>
<reference evidence="1 2" key="2">
    <citation type="journal article" date="2022" name="Mol. Ecol. Resour.">
        <title>The genomes of chicory, endive, great burdock and yacon provide insights into Asteraceae paleo-polyploidization history and plant inulin production.</title>
        <authorList>
            <person name="Fan W."/>
            <person name="Wang S."/>
            <person name="Wang H."/>
            <person name="Wang A."/>
            <person name="Jiang F."/>
            <person name="Liu H."/>
            <person name="Zhao H."/>
            <person name="Xu D."/>
            <person name="Zhang Y."/>
        </authorList>
    </citation>
    <scope>NUCLEOTIDE SEQUENCE [LARGE SCALE GENOMIC DNA]</scope>
    <source>
        <strain evidence="2">cv. Niubang</strain>
    </source>
</reference>
<dbReference type="Proteomes" id="UP001055879">
    <property type="component" value="Linkage Group LG03"/>
</dbReference>
<evidence type="ECO:0000313" key="2">
    <source>
        <dbReference type="Proteomes" id="UP001055879"/>
    </source>
</evidence>
<keyword evidence="2" id="KW-1185">Reference proteome</keyword>
<comment type="caution">
    <text evidence="1">The sequence shown here is derived from an EMBL/GenBank/DDBJ whole genome shotgun (WGS) entry which is preliminary data.</text>
</comment>
<evidence type="ECO:0000313" key="1">
    <source>
        <dbReference type="EMBL" id="KAI3746578.1"/>
    </source>
</evidence>
<protein>
    <submittedName>
        <fullName evidence="1">Uncharacterized protein</fullName>
    </submittedName>
</protein>
<sequence length="101" mass="11184">MSSGTGPDQLGVKRGLGENLKNRKKVGTNDSQQNSESDDDALSYLGDNARLSKSFGNNDNKSDHVSEKIENKSEEGFVNNTKSRTRNIGHRRRSNKSEMGR</sequence>
<organism evidence="1 2">
    <name type="scientific">Arctium lappa</name>
    <name type="common">Greater burdock</name>
    <name type="synonym">Lappa major</name>
    <dbReference type="NCBI Taxonomy" id="4217"/>
    <lineage>
        <taxon>Eukaryota</taxon>
        <taxon>Viridiplantae</taxon>
        <taxon>Streptophyta</taxon>
        <taxon>Embryophyta</taxon>
        <taxon>Tracheophyta</taxon>
        <taxon>Spermatophyta</taxon>
        <taxon>Magnoliopsida</taxon>
        <taxon>eudicotyledons</taxon>
        <taxon>Gunneridae</taxon>
        <taxon>Pentapetalae</taxon>
        <taxon>asterids</taxon>
        <taxon>campanulids</taxon>
        <taxon>Asterales</taxon>
        <taxon>Asteraceae</taxon>
        <taxon>Carduoideae</taxon>
        <taxon>Cardueae</taxon>
        <taxon>Arctiinae</taxon>
        <taxon>Arctium</taxon>
    </lineage>
</organism>
<name>A0ACB9DJD8_ARCLA</name>
<dbReference type="EMBL" id="CM042049">
    <property type="protein sequence ID" value="KAI3746578.1"/>
    <property type="molecule type" value="Genomic_DNA"/>
</dbReference>
<accession>A0ACB9DJD8</accession>